<organism evidence="6 7">
    <name type="scientific">Goekera deserti</name>
    <dbReference type="NCBI Taxonomy" id="2497753"/>
    <lineage>
        <taxon>Bacteria</taxon>
        <taxon>Bacillati</taxon>
        <taxon>Actinomycetota</taxon>
        <taxon>Actinomycetes</taxon>
        <taxon>Geodermatophilales</taxon>
        <taxon>Geodermatophilaceae</taxon>
        <taxon>Goekera</taxon>
    </lineage>
</organism>
<accession>A0A7K3WD45</accession>
<evidence type="ECO:0000313" key="6">
    <source>
        <dbReference type="EMBL" id="NEL54314.1"/>
    </source>
</evidence>
<protein>
    <submittedName>
        <fullName evidence="6">Amino acid ABC transporter substrate-binding protein</fullName>
    </submittedName>
</protein>
<dbReference type="CDD" id="cd13711">
    <property type="entry name" value="PBP2_Ngo0372_TcyA"/>
    <property type="match status" value="1"/>
</dbReference>
<evidence type="ECO:0000256" key="2">
    <source>
        <dbReference type="ARBA" id="ARBA00010333"/>
    </source>
</evidence>
<sequence>MNPEPSVRTRLPVTVALATALLLTSCGGSSDDAGGGSGSDDVLRVATEGTYAPFSFHDPESNELTGYDVEVAQAVGDELGMQVEFSETQFDAIFAGLEADRYDVIANQIGVNPERQAKYLFSTPYTYSNGVVITRADDTSVSSLADIAGKSSAQSTTSNFAEVATGAGATIEAVEGFTQAITLLKQERVDVTVNDSLAFLEYQKTTGDQDVKIAAEIDDASESAFAFRKDETDLQTRVDGALETLKADGTLAELSEKYFGEDVSAE</sequence>
<dbReference type="GO" id="GO:0030313">
    <property type="term" value="C:cell envelope"/>
    <property type="evidence" value="ECO:0007669"/>
    <property type="project" value="UniProtKB-SubCell"/>
</dbReference>
<keyword evidence="7" id="KW-1185">Reference proteome</keyword>
<comment type="caution">
    <text evidence="6">The sequence shown here is derived from an EMBL/GenBank/DDBJ whole genome shotgun (WGS) entry which is preliminary data.</text>
</comment>
<dbReference type="EMBL" id="JAAGWK010000011">
    <property type="protein sequence ID" value="NEL54314.1"/>
    <property type="molecule type" value="Genomic_DNA"/>
</dbReference>
<reference evidence="6 7" key="1">
    <citation type="submission" date="2020-02" db="EMBL/GenBank/DDBJ databases">
        <title>The whole genome sequence of CPCC 205119.</title>
        <authorList>
            <person name="Jiang Z."/>
        </authorList>
    </citation>
    <scope>NUCLEOTIDE SEQUENCE [LARGE SCALE GENOMIC DNA]</scope>
    <source>
        <strain evidence="6 7">CPCC 205119</strain>
    </source>
</reference>
<dbReference type="InterPro" id="IPR001638">
    <property type="entry name" value="Solute-binding_3/MltF_N"/>
</dbReference>
<dbReference type="Proteomes" id="UP000470470">
    <property type="component" value="Unassembled WGS sequence"/>
</dbReference>
<dbReference type="AlphaFoldDB" id="A0A7K3WD45"/>
<evidence type="ECO:0000313" key="7">
    <source>
        <dbReference type="Proteomes" id="UP000470470"/>
    </source>
</evidence>
<dbReference type="PANTHER" id="PTHR35936">
    <property type="entry name" value="MEMBRANE-BOUND LYTIC MUREIN TRANSGLYCOSYLASE F"/>
    <property type="match status" value="1"/>
</dbReference>
<dbReference type="PROSITE" id="PS01039">
    <property type="entry name" value="SBP_BACTERIAL_3"/>
    <property type="match status" value="1"/>
</dbReference>
<dbReference type="SUPFAM" id="SSF53850">
    <property type="entry name" value="Periplasmic binding protein-like II"/>
    <property type="match status" value="1"/>
</dbReference>
<dbReference type="SMART" id="SM00062">
    <property type="entry name" value="PBPb"/>
    <property type="match status" value="1"/>
</dbReference>
<dbReference type="PANTHER" id="PTHR35936:SF19">
    <property type="entry name" value="AMINO-ACID-BINDING PROTEIN YXEM-RELATED"/>
    <property type="match status" value="1"/>
</dbReference>
<dbReference type="Gene3D" id="3.40.190.10">
    <property type="entry name" value="Periplasmic binding protein-like II"/>
    <property type="match status" value="2"/>
</dbReference>
<dbReference type="Pfam" id="PF00497">
    <property type="entry name" value="SBP_bac_3"/>
    <property type="match status" value="1"/>
</dbReference>
<evidence type="ECO:0000256" key="4">
    <source>
        <dbReference type="RuleBase" id="RU003744"/>
    </source>
</evidence>
<comment type="similarity">
    <text evidence="2 4">Belongs to the bacterial solute-binding protein 3 family.</text>
</comment>
<evidence type="ECO:0000256" key="3">
    <source>
        <dbReference type="ARBA" id="ARBA00022729"/>
    </source>
</evidence>
<keyword evidence="3" id="KW-0732">Signal</keyword>
<proteinExistence type="inferred from homology"/>
<name>A0A7K3WD45_9ACTN</name>
<evidence type="ECO:0000259" key="5">
    <source>
        <dbReference type="SMART" id="SM00062"/>
    </source>
</evidence>
<dbReference type="InterPro" id="IPR018313">
    <property type="entry name" value="SBP_3_CS"/>
</dbReference>
<comment type="subcellular location">
    <subcellularLocation>
        <location evidence="1">Cell envelope</location>
    </subcellularLocation>
</comment>
<gene>
    <name evidence="6" type="ORF">G1H19_09910</name>
</gene>
<evidence type="ECO:0000256" key="1">
    <source>
        <dbReference type="ARBA" id="ARBA00004196"/>
    </source>
</evidence>
<feature type="domain" description="Solute-binding protein family 3/N-terminal" evidence="5">
    <location>
        <begin position="42"/>
        <end position="262"/>
    </location>
</feature>